<feature type="region of interest" description="Disordered" evidence="1">
    <location>
        <begin position="24"/>
        <end position="57"/>
    </location>
</feature>
<comment type="caution">
    <text evidence="2">The sequence shown here is derived from an EMBL/GenBank/DDBJ whole genome shotgun (WGS) entry which is preliminary data.</text>
</comment>
<organism evidence="2 3">
    <name type="scientific">Vanilla planifolia</name>
    <name type="common">Vanilla</name>
    <dbReference type="NCBI Taxonomy" id="51239"/>
    <lineage>
        <taxon>Eukaryota</taxon>
        <taxon>Viridiplantae</taxon>
        <taxon>Streptophyta</taxon>
        <taxon>Embryophyta</taxon>
        <taxon>Tracheophyta</taxon>
        <taxon>Spermatophyta</taxon>
        <taxon>Magnoliopsida</taxon>
        <taxon>Liliopsida</taxon>
        <taxon>Asparagales</taxon>
        <taxon>Orchidaceae</taxon>
        <taxon>Vanilloideae</taxon>
        <taxon>Vanilleae</taxon>
        <taxon>Vanilla</taxon>
    </lineage>
</organism>
<keyword evidence="3" id="KW-1185">Reference proteome</keyword>
<gene>
    <name evidence="2" type="ORF">HPP92_025515</name>
</gene>
<name>A0A835PIL4_VANPL</name>
<dbReference type="AlphaFoldDB" id="A0A835PIL4"/>
<protein>
    <submittedName>
        <fullName evidence="2">Uncharacterized protein</fullName>
    </submittedName>
</protein>
<feature type="compositionally biased region" description="Basic and acidic residues" evidence="1">
    <location>
        <begin position="37"/>
        <end position="47"/>
    </location>
</feature>
<dbReference type="Proteomes" id="UP000636800">
    <property type="component" value="Unassembled WGS sequence"/>
</dbReference>
<proteinExistence type="predicted"/>
<evidence type="ECO:0000313" key="2">
    <source>
        <dbReference type="EMBL" id="KAG0452851.1"/>
    </source>
</evidence>
<dbReference type="OrthoDB" id="1900695at2759"/>
<sequence>MAAAFLIHFNSYFMLKAGKKEPPCIIGSQTHSPEIGPRTEDDLDAKGPQDLARLKAK</sequence>
<evidence type="ECO:0000256" key="1">
    <source>
        <dbReference type="SAM" id="MobiDB-lite"/>
    </source>
</evidence>
<evidence type="ECO:0000313" key="3">
    <source>
        <dbReference type="Proteomes" id="UP000636800"/>
    </source>
</evidence>
<accession>A0A835PIL4</accession>
<reference evidence="2 3" key="1">
    <citation type="journal article" date="2020" name="Nat. Food">
        <title>A phased Vanilla planifolia genome enables genetic improvement of flavour and production.</title>
        <authorList>
            <person name="Hasing T."/>
            <person name="Tang H."/>
            <person name="Brym M."/>
            <person name="Khazi F."/>
            <person name="Huang T."/>
            <person name="Chambers A.H."/>
        </authorList>
    </citation>
    <scope>NUCLEOTIDE SEQUENCE [LARGE SCALE GENOMIC DNA]</scope>
    <source>
        <tissue evidence="2">Leaf</tissue>
    </source>
</reference>
<dbReference type="EMBL" id="JADCNL010000014">
    <property type="protein sequence ID" value="KAG0452851.1"/>
    <property type="molecule type" value="Genomic_DNA"/>
</dbReference>